<dbReference type="EMBL" id="LAZR01022200">
    <property type="protein sequence ID" value="KKL82702.1"/>
    <property type="molecule type" value="Genomic_DNA"/>
</dbReference>
<protein>
    <submittedName>
        <fullName evidence="3">Uncharacterized protein</fullName>
    </submittedName>
</protein>
<organism evidence="3">
    <name type="scientific">marine sediment metagenome</name>
    <dbReference type="NCBI Taxonomy" id="412755"/>
    <lineage>
        <taxon>unclassified sequences</taxon>
        <taxon>metagenomes</taxon>
        <taxon>ecological metagenomes</taxon>
    </lineage>
</organism>
<proteinExistence type="predicted"/>
<keyword evidence="2" id="KW-1133">Transmembrane helix</keyword>
<name>A0A0F9I5M4_9ZZZZ</name>
<dbReference type="AlphaFoldDB" id="A0A0F9I5M4"/>
<comment type="caution">
    <text evidence="3">The sequence shown here is derived from an EMBL/GenBank/DDBJ whole genome shotgun (WGS) entry which is preliminary data.</text>
</comment>
<feature type="region of interest" description="Disordered" evidence="1">
    <location>
        <begin position="264"/>
        <end position="340"/>
    </location>
</feature>
<reference evidence="3" key="1">
    <citation type="journal article" date="2015" name="Nature">
        <title>Complex archaea that bridge the gap between prokaryotes and eukaryotes.</title>
        <authorList>
            <person name="Spang A."/>
            <person name="Saw J.H."/>
            <person name="Jorgensen S.L."/>
            <person name="Zaremba-Niedzwiedzka K."/>
            <person name="Martijn J."/>
            <person name="Lind A.E."/>
            <person name="van Eijk R."/>
            <person name="Schleper C."/>
            <person name="Guy L."/>
            <person name="Ettema T.J."/>
        </authorList>
    </citation>
    <scope>NUCLEOTIDE SEQUENCE</scope>
</reference>
<keyword evidence="2" id="KW-0472">Membrane</keyword>
<evidence type="ECO:0000256" key="1">
    <source>
        <dbReference type="SAM" id="MobiDB-lite"/>
    </source>
</evidence>
<keyword evidence="2" id="KW-0812">Transmembrane</keyword>
<sequence length="429" mass="46723">MAQLGHMARRTWTTRTGMGRLAAEHGFILAEVMVAAMVLTIGILATLQGFNSSQRLTVVAQRHAVAVHVAEREMEKMRTVEFWELWMADKIQETPDPEQHRIDPSTGCVVVAGHSMCDADEFEAVAVPDPGEELEWVAYSPLPSFLEKVDPGPEDFTVGYGDSAVTGKIYRYVTWRLEDCDPGFMSGCPGSSELASKRMTVAVTINPADPAHPERGPGPTKPIWISSTAIDPGDATGTLRPPPVPVPSTAAQKFYLYDQPCRSDDADNVYVPPPTPPAHPDYDDPPTGHPTHDTASEGAASRDYSICRDDDDPDDPSKRPDLMGPDRPAPPLAPLELPPVPYEYSNDVPGDYEGGLAVKERVFPSGCPEYSSTKEEGHAWATTKFESSVTLTGKAYLSFWSSSIGIPDARKICVNVLERDDQTPGDFNP</sequence>
<accession>A0A0F9I5M4</accession>
<feature type="region of interest" description="Disordered" evidence="1">
    <location>
        <begin position="207"/>
        <end position="247"/>
    </location>
</feature>
<evidence type="ECO:0000256" key="2">
    <source>
        <dbReference type="SAM" id="Phobius"/>
    </source>
</evidence>
<feature type="transmembrane region" description="Helical" evidence="2">
    <location>
        <begin position="21"/>
        <end position="47"/>
    </location>
</feature>
<gene>
    <name evidence="3" type="ORF">LCGC14_1982150</name>
</gene>
<feature type="non-terminal residue" evidence="3">
    <location>
        <position position="429"/>
    </location>
</feature>
<feature type="compositionally biased region" description="Pro residues" evidence="1">
    <location>
        <begin position="327"/>
        <end position="340"/>
    </location>
</feature>
<evidence type="ECO:0000313" key="3">
    <source>
        <dbReference type="EMBL" id="KKL82702.1"/>
    </source>
</evidence>